<organism evidence="2">
    <name type="scientific">Anopheles darlingi</name>
    <name type="common">Mosquito</name>
    <dbReference type="NCBI Taxonomy" id="43151"/>
    <lineage>
        <taxon>Eukaryota</taxon>
        <taxon>Metazoa</taxon>
        <taxon>Ecdysozoa</taxon>
        <taxon>Arthropoda</taxon>
        <taxon>Hexapoda</taxon>
        <taxon>Insecta</taxon>
        <taxon>Pterygota</taxon>
        <taxon>Neoptera</taxon>
        <taxon>Endopterygota</taxon>
        <taxon>Diptera</taxon>
        <taxon>Nematocera</taxon>
        <taxon>Culicoidea</taxon>
        <taxon>Culicidae</taxon>
        <taxon>Anophelinae</taxon>
        <taxon>Anopheles</taxon>
    </lineage>
</organism>
<dbReference type="EMBL" id="GGFL01011489">
    <property type="protein sequence ID" value="MBW75667.1"/>
    <property type="molecule type" value="Transcribed_RNA"/>
</dbReference>
<evidence type="ECO:0000313" key="2">
    <source>
        <dbReference type="EMBL" id="MBW75667.1"/>
    </source>
</evidence>
<accession>A0A2M4DDM3</accession>
<feature type="signal peptide" evidence="1">
    <location>
        <begin position="1"/>
        <end position="21"/>
    </location>
</feature>
<reference evidence="2" key="1">
    <citation type="submission" date="2018-01" db="EMBL/GenBank/DDBJ databases">
        <title>An insight into the sialome of Amazonian anophelines.</title>
        <authorList>
            <person name="Ribeiro J.M."/>
            <person name="Scarpassa V."/>
            <person name="Calvo E."/>
        </authorList>
    </citation>
    <scope>NUCLEOTIDE SEQUENCE</scope>
</reference>
<evidence type="ECO:0000256" key="1">
    <source>
        <dbReference type="SAM" id="SignalP"/>
    </source>
</evidence>
<proteinExistence type="predicted"/>
<keyword evidence="1" id="KW-0732">Signal</keyword>
<feature type="chain" id="PRO_5014960636" evidence="1">
    <location>
        <begin position="22"/>
        <end position="72"/>
    </location>
</feature>
<sequence length="72" mass="8307">MILCYFIYLFYLTAFCGSVQSVQRSLSDAKYWLRHAALHDSKVQFSAGKSHGMYRYNMSDCLLKTIISGELK</sequence>
<protein>
    <submittedName>
        <fullName evidence="2">Putative secreted protein</fullName>
    </submittedName>
</protein>
<name>A0A2M4DDM3_ANODA</name>
<dbReference type="AlphaFoldDB" id="A0A2M4DDM3"/>